<feature type="domain" description="YetF-like N-terminal transmembrane" evidence="9">
    <location>
        <begin position="20"/>
        <end position="83"/>
    </location>
</feature>
<accession>A0ABP8L9H8</accession>
<evidence type="ECO:0000313" key="10">
    <source>
        <dbReference type="EMBL" id="GAA4424740.1"/>
    </source>
</evidence>
<evidence type="ECO:0000256" key="3">
    <source>
        <dbReference type="ARBA" id="ARBA00022475"/>
    </source>
</evidence>
<comment type="similarity">
    <text evidence="2">Belongs to the UPF0702 family.</text>
</comment>
<evidence type="ECO:0000313" key="11">
    <source>
        <dbReference type="Proteomes" id="UP001500622"/>
    </source>
</evidence>
<evidence type="ECO:0000259" key="8">
    <source>
        <dbReference type="Pfam" id="PF04239"/>
    </source>
</evidence>
<dbReference type="PANTHER" id="PTHR34582:SF6">
    <property type="entry name" value="UPF0702 TRANSMEMBRANE PROTEIN YCAP"/>
    <property type="match status" value="1"/>
</dbReference>
<dbReference type="EMBL" id="BAABGN010000009">
    <property type="protein sequence ID" value="GAA4424740.1"/>
    <property type="molecule type" value="Genomic_DNA"/>
</dbReference>
<evidence type="ECO:0000256" key="4">
    <source>
        <dbReference type="ARBA" id="ARBA00022692"/>
    </source>
</evidence>
<organism evidence="10 11">
    <name type="scientific">Georgenia halophila</name>
    <dbReference type="NCBI Taxonomy" id="620889"/>
    <lineage>
        <taxon>Bacteria</taxon>
        <taxon>Bacillati</taxon>
        <taxon>Actinomycetota</taxon>
        <taxon>Actinomycetes</taxon>
        <taxon>Micrococcales</taxon>
        <taxon>Bogoriellaceae</taxon>
        <taxon>Georgenia</taxon>
    </lineage>
</organism>
<dbReference type="InterPro" id="IPR007353">
    <property type="entry name" value="DUF421"/>
</dbReference>
<feature type="domain" description="YetF C-terminal" evidence="8">
    <location>
        <begin position="95"/>
        <end position="156"/>
    </location>
</feature>
<evidence type="ECO:0000256" key="2">
    <source>
        <dbReference type="ARBA" id="ARBA00006448"/>
    </source>
</evidence>
<comment type="caution">
    <text evidence="10">The sequence shown here is derived from an EMBL/GenBank/DDBJ whole genome shotgun (WGS) entry which is preliminary data.</text>
</comment>
<dbReference type="Pfam" id="PF20730">
    <property type="entry name" value="YetF_N"/>
    <property type="match status" value="1"/>
</dbReference>
<dbReference type="Gene3D" id="3.30.240.20">
    <property type="entry name" value="bsu07140 like domains"/>
    <property type="match status" value="1"/>
</dbReference>
<dbReference type="InterPro" id="IPR048454">
    <property type="entry name" value="YetF_N"/>
</dbReference>
<evidence type="ECO:0000259" key="9">
    <source>
        <dbReference type="Pfam" id="PF20730"/>
    </source>
</evidence>
<comment type="subcellular location">
    <subcellularLocation>
        <location evidence="1">Cell membrane</location>
        <topology evidence="1">Multi-pass membrane protein</topology>
    </subcellularLocation>
</comment>
<feature type="transmembrane region" description="Helical" evidence="7">
    <location>
        <begin position="68"/>
        <end position="86"/>
    </location>
</feature>
<sequence length="170" mass="17795">MWFDSWADLGRVVAVGAAAYVVLVVLLRISGKRTLAKLNAFDFVVTVALGSTLATILLSADVSWSEGAIALAVLVVLQMAVSWTTAHTGPGRLAVTAGPTTVLRDGVVDHVALRRQRLTPAEVRQAVRSNGVGGLDKVARVVLETDGTLSVIPVGKVGDGSALEPSDRER</sequence>
<keyword evidence="3" id="KW-1003">Cell membrane</keyword>
<dbReference type="Pfam" id="PF04239">
    <property type="entry name" value="DUF421"/>
    <property type="match status" value="1"/>
</dbReference>
<keyword evidence="5 7" id="KW-1133">Transmembrane helix</keyword>
<dbReference type="PANTHER" id="PTHR34582">
    <property type="entry name" value="UPF0702 TRANSMEMBRANE PROTEIN YCAP"/>
    <property type="match status" value="1"/>
</dbReference>
<dbReference type="RefSeq" id="WP_345216278.1">
    <property type="nucleotide sequence ID" value="NZ_BAABGN010000009.1"/>
</dbReference>
<keyword evidence="4 7" id="KW-0812">Transmembrane</keyword>
<evidence type="ECO:0000256" key="6">
    <source>
        <dbReference type="ARBA" id="ARBA00023136"/>
    </source>
</evidence>
<evidence type="ECO:0000256" key="7">
    <source>
        <dbReference type="SAM" id="Phobius"/>
    </source>
</evidence>
<dbReference type="Proteomes" id="UP001500622">
    <property type="component" value="Unassembled WGS sequence"/>
</dbReference>
<evidence type="ECO:0000256" key="5">
    <source>
        <dbReference type="ARBA" id="ARBA00022989"/>
    </source>
</evidence>
<protein>
    <submittedName>
        <fullName evidence="10">DUF421 domain-containing protein</fullName>
    </submittedName>
</protein>
<keyword evidence="6 7" id="KW-0472">Membrane</keyword>
<feature type="transmembrane region" description="Helical" evidence="7">
    <location>
        <begin position="12"/>
        <end position="29"/>
    </location>
</feature>
<keyword evidence="11" id="KW-1185">Reference proteome</keyword>
<reference evidence="11" key="1">
    <citation type="journal article" date="2019" name="Int. J. Syst. Evol. Microbiol.">
        <title>The Global Catalogue of Microorganisms (GCM) 10K type strain sequencing project: providing services to taxonomists for standard genome sequencing and annotation.</title>
        <authorList>
            <consortium name="The Broad Institute Genomics Platform"/>
            <consortium name="The Broad Institute Genome Sequencing Center for Infectious Disease"/>
            <person name="Wu L."/>
            <person name="Ma J."/>
        </authorList>
    </citation>
    <scope>NUCLEOTIDE SEQUENCE [LARGE SCALE GENOMIC DNA]</scope>
    <source>
        <strain evidence="11">JCM 17810</strain>
    </source>
</reference>
<gene>
    <name evidence="10" type="ORF">GCM10023169_21670</name>
</gene>
<evidence type="ECO:0000256" key="1">
    <source>
        <dbReference type="ARBA" id="ARBA00004651"/>
    </source>
</evidence>
<dbReference type="InterPro" id="IPR023090">
    <property type="entry name" value="UPF0702_alpha/beta_dom_sf"/>
</dbReference>
<feature type="transmembrane region" description="Helical" evidence="7">
    <location>
        <begin position="41"/>
        <end position="62"/>
    </location>
</feature>
<proteinExistence type="inferred from homology"/>
<name>A0ABP8L9H8_9MICO</name>